<feature type="compositionally biased region" description="Basic and acidic residues" evidence="1">
    <location>
        <begin position="14"/>
        <end position="28"/>
    </location>
</feature>
<reference evidence="2" key="2">
    <citation type="journal article" date="2023" name="IMA Fungus">
        <title>Comparative genomic study of the Penicillium genus elucidates a diverse pangenome and 15 lateral gene transfer events.</title>
        <authorList>
            <person name="Petersen C."/>
            <person name="Sorensen T."/>
            <person name="Nielsen M.R."/>
            <person name="Sondergaard T.E."/>
            <person name="Sorensen J.L."/>
            <person name="Fitzpatrick D.A."/>
            <person name="Frisvad J.C."/>
            <person name="Nielsen K.L."/>
        </authorList>
    </citation>
    <scope>NUCLEOTIDE SEQUENCE</scope>
    <source>
        <strain evidence="2">IBT 30761</strain>
    </source>
</reference>
<feature type="compositionally biased region" description="Low complexity" evidence="1">
    <location>
        <begin position="139"/>
        <end position="153"/>
    </location>
</feature>
<dbReference type="EMBL" id="JAPQKI010000006">
    <property type="protein sequence ID" value="KAJ5095174.1"/>
    <property type="molecule type" value="Genomic_DNA"/>
</dbReference>
<feature type="region of interest" description="Disordered" evidence="1">
    <location>
        <begin position="1"/>
        <end position="248"/>
    </location>
</feature>
<accession>A0A9W9K6S0</accession>
<feature type="compositionally biased region" description="Polar residues" evidence="1">
    <location>
        <begin position="160"/>
        <end position="170"/>
    </location>
</feature>
<name>A0A9W9K6S0_9EURO</name>
<comment type="caution">
    <text evidence="2">The sequence shown here is derived from an EMBL/GenBank/DDBJ whole genome shotgun (WGS) entry which is preliminary data.</text>
</comment>
<reference evidence="2" key="1">
    <citation type="submission" date="2022-11" db="EMBL/GenBank/DDBJ databases">
        <authorList>
            <person name="Petersen C."/>
        </authorList>
    </citation>
    <scope>NUCLEOTIDE SEQUENCE</scope>
    <source>
        <strain evidence="2">IBT 30761</strain>
    </source>
</reference>
<feature type="compositionally biased region" description="Polar residues" evidence="1">
    <location>
        <begin position="230"/>
        <end position="240"/>
    </location>
</feature>
<proteinExistence type="predicted"/>
<dbReference type="GeneID" id="81358937"/>
<dbReference type="AlphaFoldDB" id="A0A9W9K6S0"/>
<organism evidence="2 3">
    <name type="scientific">Penicillium argentinense</name>
    <dbReference type="NCBI Taxonomy" id="1131581"/>
    <lineage>
        <taxon>Eukaryota</taxon>
        <taxon>Fungi</taxon>
        <taxon>Dikarya</taxon>
        <taxon>Ascomycota</taxon>
        <taxon>Pezizomycotina</taxon>
        <taxon>Eurotiomycetes</taxon>
        <taxon>Eurotiomycetidae</taxon>
        <taxon>Eurotiales</taxon>
        <taxon>Aspergillaceae</taxon>
        <taxon>Penicillium</taxon>
    </lineage>
</organism>
<gene>
    <name evidence="2" type="ORF">N7532_007465</name>
</gene>
<evidence type="ECO:0000313" key="3">
    <source>
        <dbReference type="Proteomes" id="UP001149074"/>
    </source>
</evidence>
<dbReference type="OrthoDB" id="5424692at2759"/>
<feature type="compositionally biased region" description="Polar residues" evidence="1">
    <location>
        <begin position="1"/>
        <end position="11"/>
    </location>
</feature>
<sequence>MSTTSRSQSPSRAHRGEHPADTGKDRLPSRSRQASPTHVPVVESNATSRRSSPSNHPERGGPPPFRSRSRSPANQLPYHRPSGPPRRSPYRDQVYQSVTTDFGKAQETSDRFPRKEPSENSMSGPSRFGRNIPTQPRNLGVSQSPPLGPSQGPRGAPPQSRGSHNASILSAPTRPRHGPSSRDGSWMGAPMSARRAPPTMPSHGAPSGPRASLTPSTPLAPGTGYRHPGTRQNSSVSAISSPAPRNPNFLAGLGSIIPGGRALPSTLDVGTEKRLAQLESDKEKLLDQMRETQRPRRSGLRDWDRLDRESSICALKSELAEGHLQRMADESTGGGIMY</sequence>
<evidence type="ECO:0000256" key="1">
    <source>
        <dbReference type="SAM" id="MobiDB-lite"/>
    </source>
</evidence>
<evidence type="ECO:0000313" key="2">
    <source>
        <dbReference type="EMBL" id="KAJ5095174.1"/>
    </source>
</evidence>
<dbReference type="Proteomes" id="UP001149074">
    <property type="component" value="Unassembled WGS sequence"/>
</dbReference>
<dbReference type="RefSeq" id="XP_056473324.1">
    <property type="nucleotide sequence ID" value="XM_056619958.1"/>
</dbReference>
<evidence type="ECO:0008006" key="4">
    <source>
        <dbReference type="Google" id="ProtNLM"/>
    </source>
</evidence>
<feature type="compositionally biased region" description="Basic and acidic residues" evidence="1">
    <location>
        <begin position="107"/>
        <end position="118"/>
    </location>
</feature>
<protein>
    <recommendedName>
        <fullName evidence="4">Serine/arginine repetitive matrix protein 1</fullName>
    </recommendedName>
</protein>
<keyword evidence="3" id="KW-1185">Reference proteome</keyword>
<feature type="compositionally biased region" description="Polar residues" evidence="1">
    <location>
        <begin position="44"/>
        <end position="55"/>
    </location>
</feature>